<protein>
    <submittedName>
        <fullName evidence="1">Uncharacterized protein</fullName>
    </submittedName>
</protein>
<evidence type="ECO:0000313" key="2">
    <source>
        <dbReference type="Proteomes" id="UP001229651"/>
    </source>
</evidence>
<gene>
    <name evidence="1" type="ORF">FB470_005497</name>
</gene>
<accession>A0ABU0F278</accession>
<reference evidence="1 2" key="1">
    <citation type="submission" date="2023-07" db="EMBL/GenBank/DDBJ databases">
        <title>Sequencing the genomes of 1000 actinobacteria strains.</title>
        <authorList>
            <person name="Klenk H.-P."/>
        </authorList>
    </citation>
    <scope>NUCLEOTIDE SEQUENCE [LARGE SCALE GENOMIC DNA]</scope>
    <source>
        <strain evidence="1 2">DSM 45805</strain>
    </source>
</reference>
<sequence>MLIPGPLILGDKGAVSRELDTDRADRGVRLLQPSYRNRTPHPAQNLLKPVRQPIESLARTAGIGVVRDPVAMPVARARAVNRLPQQFRTDSITACGPVTPR</sequence>
<proteinExistence type="predicted"/>
<evidence type="ECO:0000313" key="1">
    <source>
        <dbReference type="EMBL" id="MDQ0381503.1"/>
    </source>
</evidence>
<dbReference type="EMBL" id="JAUSUT010000001">
    <property type="protein sequence ID" value="MDQ0381503.1"/>
    <property type="molecule type" value="Genomic_DNA"/>
</dbReference>
<dbReference type="Proteomes" id="UP001229651">
    <property type="component" value="Unassembled WGS sequence"/>
</dbReference>
<name>A0ABU0F278_9PSEU</name>
<organism evidence="1 2">
    <name type="scientific">Amycolatopsis thermophila</name>
    <dbReference type="NCBI Taxonomy" id="206084"/>
    <lineage>
        <taxon>Bacteria</taxon>
        <taxon>Bacillati</taxon>
        <taxon>Actinomycetota</taxon>
        <taxon>Actinomycetes</taxon>
        <taxon>Pseudonocardiales</taxon>
        <taxon>Pseudonocardiaceae</taxon>
        <taxon>Amycolatopsis</taxon>
    </lineage>
</organism>
<keyword evidence="2" id="KW-1185">Reference proteome</keyword>
<comment type="caution">
    <text evidence="1">The sequence shown here is derived from an EMBL/GenBank/DDBJ whole genome shotgun (WGS) entry which is preliminary data.</text>
</comment>